<evidence type="ECO:0000256" key="7">
    <source>
        <dbReference type="ARBA" id="ARBA00023242"/>
    </source>
</evidence>
<evidence type="ECO:0000256" key="10">
    <source>
        <dbReference type="SAM" id="MobiDB-lite"/>
    </source>
</evidence>
<dbReference type="SUPFAM" id="SSF57667">
    <property type="entry name" value="beta-beta-alpha zinc fingers"/>
    <property type="match status" value="2"/>
</dbReference>
<evidence type="ECO:0000313" key="12">
    <source>
        <dbReference type="EMBL" id="KAK4146979.1"/>
    </source>
</evidence>
<comment type="subcellular location">
    <subcellularLocation>
        <location evidence="1">Nucleus</location>
    </subcellularLocation>
</comment>
<keyword evidence="3" id="KW-0479">Metal-binding</keyword>
<feature type="domain" description="C2H2-type" evidence="11">
    <location>
        <begin position="103"/>
        <end position="132"/>
    </location>
</feature>
<evidence type="ECO:0000256" key="9">
    <source>
        <dbReference type="PROSITE-ProRule" id="PRU00042"/>
    </source>
</evidence>
<reference evidence="12" key="2">
    <citation type="submission" date="2023-05" db="EMBL/GenBank/DDBJ databases">
        <authorList>
            <consortium name="Lawrence Berkeley National Laboratory"/>
            <person name="Steindorff A."/>
            <person name="Hensen N."/>
            <person name="Bonometti L."/>
            <person name="Westerberg I."/>
            <person name="Brannstrom I.O."/>
            <person name="Guillou S."/>
            <person name="Cros-Aarteil S."/>
            <person name="Calhoun S."/>
            <person name="Haridas S."/>
            <person name="Kuo A."/>
            <person name="Mondo S."/>
            <person name="Pangilinan J."/>
            <person name="Riley R."/>
            <person name="Labutti K."/>
            <person name="Andreopoulos B."/>
            <person name="Lipzen A."/>
            <person name="Chen C."/>
            <person name="Yanf M."/>
            <person name="Daum C."/>
            <person name="Ng V."/>
            <person name="Clum A."/>
            <person name="Ohm R."/>
            <person name="Martin F."/>
            <person name="Silar P."/>
            <person name="Natvig D."/>
            <person name="Lalanne C."/>
            <person name="Gautier V."/>
            <person name="Ament-Velasquez S.L."/>
            <person name="Kruys A."/>
            <person name="Hutchinson M.I."/>
            <person name="Powell A.J."/>
            <person name="Barry K."/>
            <person name="Miller A.N."/>
            <person name="Grigoriev I.V."/>
            <person name="Debuchy R."/>
            <person name="Gladieux P."/>
            <person name="Thoren M.H."/>
            <person name="Johannesson H."/>
        </authorList>
    </citation>
    <scope>NUCLEOTIDE SEQUENCE</scope>
    <source>
        <strain evidence="12">CBS 141.50</strain>
    </source>
</reference>
<comment type="similarity">
    <text evidence="8">Belongs to the pacC/RIM101 family.</text>
</comment>
<dbReference type="AlphaFoldDB" id="A0AAN6ZR53"/>
<feature type="compositionally biased region" description="Acidic residues" evidence="10">
    <location>
        <begin position="535"/>
        <end position="545"/>
    </location>
</feature>
<reference evidence="12" key="1">
    <citation type="journal article" date="2023" name="Mol. Phylogenet. Evol.">
        <title>Genome-scale phylogeny and comparative genomics of the fungal order Sordariales.</title>
        <authorList>
            <person name="Hensen N."/>
            <person name="Bonometti L."/>
            <person name="Westerberg I."/>
            <person name="Brannstrom I.O."/>
            <person name="Guillou S."/>
            <person name="Cros-Aarteil S."/>
            <person name="Calhoun S."/>
            <person name="Haridas S."/>
            <person name="Kuo A."/>
            <person name="Mondo S."/>
            <person name="Pangilinan J."/>
            <person name="Riley R."/>
            <person name="LaButti K."/>
            <person name="Andreopoulos B."/>
            <person name="Lipzen A."/>
            <person name="Chen C."/>
            <person name="Yan M."/>
            <person name="Daum C."/>
            <person name="Ng V."/>
            <person name="Clum A."/>
            <person name="Steindorff A."/>
            <person name="Ohm R.A."/>
            <person name="Martin F."/>
            <person name="Silar P."/>
            <person name="Natvig D.O."/>
            <person name="Lalanne C."/>
            <person name="Gautier V."/>
            <person name="Ament-Velasquez S.L."/>
            <person name="Kruys A."/>
            <person name="Hutchinson M.I."/>
            <person name="Powell A.J."/>
            <person name="Barry K."/>
            <person name="Miller A.N."/>
            <person name="Grigoriev I.V."/>
            <person name="Debuchy R."/>
            <person name="Gladieux P."/>
            <person name="Hiltunen Thoren M."/>
            <person name="Johannesson H."/>
        </authorList>
    </citation>
    <scope>NUCLEOTIDE SEQUENCE</scope>
    <source>
        <strain evidence="12">CBS 141.50</strain>
    </source>
</reference>
<accession>A0AAN6ZR53</accession>
<evidence type="ECO:0000313" key="13">
    <source>
        <dbReference type="Proteomes" id="UP001302676"/>
    </source>
</evidence>
<feature type="compositionally biased region" description="Polar residues" evidence="10">
    <location>
        <begin position="409"/>
        <end position="429"/>
    </location>
</feature>
<feature type="region of interest" description="Disordered" evidence="10">
    <location>
        <begin position="1"/>
        <end position="61"/>
    </location>
</feature>
<keyword evidence="6" id="KW-0862">Zinc</keyword>
<dbReference type="GO" id="GO:0005634">
    <property type="term" value="C:nucleus"/>
    <property type="evidence" value="ECO:0007669"/>
    <property type="project" value="UniProtKB-SubCell"/>
</dbReference>
<keyword evidence="7" id="KW-0539">Nucleus</keyword>
<dbReference type="GO" id="GO:0045944">
    <property type="term" value="P:positive regulation of transcription by RNA polymerase II"/>
    <property type="evidence" value="ECO:0007669"/>
    <property type="project" value="TreeGrafter"/>
</dbReference>
<dbReference type="FunFam" id="3.30.160.60:FF:001875">
    <property type="entry name" value="pH-response transcription factor pacC/RIM101"/>
    <property type="match status" value="1"/>
</dbReference>
<feature type="compositionally biased region" description="Low complexity" evidence="10">
    <location>
        <begin position="604"/>
        <end position="617"/>
    </location>
</feature>
<dbReference type="EMBL" id="MU853558">
    <property type="protein sequence ID" value="KAK4146979.1"/>
    <property type="molecule type" value="Genomic_DNA"/>
</dbReference>
<keyword evidence="2" id="KW-0678">Repressor</keyword>
<evidence type="ECO:0000256" key="5">
    <source>
        <dbReference type="ARBA" id="ARBA00022771"/>
    </source>
</evidence>
<organism evidence="12 13">
    <name type="scientific">Dichotomopilus funicola</name>
    <dbReference type="NCBI Taxonomy" id="1934379"/>
    <lineage>
        <taxon>Eukaryota</taxon>
        <taxon>Fungi</taxon>
        <taxon>Dikarya</taxon>
        <taxon>Ascomycota</taxon>
        <taxon>Pezizomycotina</taxon>
        <taxon>Sordariomycetes</taxon>
        <taxon>Sordariomycetidae</taxon>
        <taxon>Sordariales</taxon>
        <taxon>Chaetomiaceae</taxon>
        <taxon>Dichotomopilus</taxon>
    </lineage>
</organism>
<dbReference type="RefSeq" id="XP_062640350.1">
    <property type="nucleotide sequence ID" value="XM_062785454.1"/>
</dbReference>
<gene>
    <name evidence="12" type="ORF">C8A04DRAFT_9358</name>
</gene>
<evidence type="ECO:0000256" key="3">
    <source>
        <dbReference type="ARBA" id="ARBA00022723"/>
    </source>
</evidence>
<dbReference type="Proteomes" id="UP001302676">
    <property type="component" value="Unassembled WGS sequence"/>
</dbReference>
<proteinExistence type="inferred from homology"/>
<name>A0AAN6ZR53_9PEZI</name>
<evidence type="ECO:0000256" key="1">
    <source>
        <dbReference type="ARBA" id="ARBA00004123"/>
    </source>
</evidence>
<evidence type="ECO:0000256" key="6">
    <source>
        <dbReference type="ARBA" id="ARBA00022833"/>
    </source>
</evidence>
<dbReference type="InterPro" id="IPR050806">
    <property type="entry name" value="pacC/RIM101"/>
</dbReference>
<dbReference type="GO" id="GO:0008270">
    <property type="term" value="F:zinc ion binding"/>
    <property type="evidence" value="ECO:0007669"/>
    <property type="project" value="UniProtKB-KW"/>
</dbReference>
<feature type="domain" description="C2H2-type" evidence="11">
    <location>
        <begin position="133"/>
        <end position="160"/>
    </location>
</feature>
<comment type="caution">
    <text evidence="12">The sequence shown here is derived from an EMBL/GenBank/DDBJ whole genome shotgun (WGS) entry which is preliminary data.</text>
</comment>
<dbReference type="PROSITE" id="PS50157">
    <property type="entry name" value="ZINC_FINGER_C2H2_2"/>
    <property type="match status" value="2"/>
</dbReference>
<feature type="compositionally biased region" description="Polar residues" evidence="10">
    <location>
        <begin position="1"/>
        <end position="10"/>
    </location>
</feature>
<feature type="compositionally biased region" description="Low complexity" evidence="10">
    <location>
        <begin position="46"/>
        <end position="61"/>
    </location>
</feature>
<evidence type="ECO:0000256" key="4">
    <source>
        <dbReference type="ARBA" id="ARBA00022737"/>
    </source>
</evidence>
<feature type="region of interest" description="Disordered" evidence="10">
    <location>
        <begin position="409"/>
        <end position="454"/>
    </location>
</feature>
<feature type="region of interest" description="Disordered" evidence="10">
    <location>
        <begin position="482"/>
        <end position="545"/>
    </location>
</feature>
<sequence>MSGLAPSTQTPAPDGAGAAPAVSTAASAAGTAAASGPSDPVSTDNTPAPSTGATASSASSAGQDDNLVCHWGTCKDHFGSAEALYEHICEKHVGRKSTNNLNLTCQWNQCRTTTVKRDHITSHIRVHVPLKPHKCDFCGKSFKRPQDLKKHVKTHADDSVLVGGRSQQDQRANVSSKSLSRLVKFLAPAPFYDHNGHMRGGNSGGHFGHNGQPAYYGHQQQGPPPQAYHAPMYYSQAMGGSRADYIGHQAAGFGDASRKREADTLNDFFGSVKRAQIDPRSYAQIGRSLMPIHQSLPMHAGGGLAAEYMPQAPHTLGAPGGASSHGPGPLTQHYYLPPMPNVRTKEDLQQLDHMLEQMQATIYDNSGSPQHAHYSQVDMRHHSPGYVTRPAAPDPYGVSAAQVMSPISASSNTPAVTPPSSNLSYTSGHSPTASSAGLSPSSRHSSASVSYPSLPSRPNLPYPSAAGLGSTFAHNERRLSGGMLQSASGSGGSHLRRDGSRTPTLRSPTSSAHPTATGPSAAAESGGAVSSPSEESSEAGESESYDDWVHNMRTVEFLRNYLRHRLDHREYEESSSVAGGSGGRTPSASSSSSDDEGRIDPMLSSAGAGATSSSNGSGSNGSGSRVSYPSLPLPPTQ</sequence>
<feature type="compositionally biased region" description="Low complexity" evidence="10">
    <location>
        <begin position="430"/>
        <end position="454"/>
    </location>
</feature>
<evidence type="ECO:0000256" key="2">
    <source>
        <dbReference type="ARBA" id="ARBA00022491"/>
    </source>
</evidence>
<dbReference type="Gene3D" id="3.30.160.60">
    <property type="entry name" value="Classic Zinc Finger"/>
    <property type="match status" value="2"/>
</dbReference>
<dbReference type="PROSITE" id="PS00028">
    <property type="entry name" value="ZINC_FINGER_C2H2_1"/>
    <property type="match status" value="2"/>
</dbReference>
<feature type="compositionally biased region" description="Low complexity" evidence="10">
    <location>
        <begin position="574"/>
        <end position="592"/>
    </location>
</feature>
<dbReference type="SMART" id="SM00355">
    <property type="entry name" value="ZnF_C2H2"/>
    <property type="match status" value="3"/>
</dbReference>
<dbReference type="PANTHER" id="PTHR47257:SF1">
    <property type="entry name" value="PH-RESPONSE TRANSCRIPTION FACTOR PACC_RIM101"/>
    <property type="match status" value="1"/>
</dbReference>
<keyword evidence="5 9" id="KW-0863">Zinc-finger</keyword>
<keyword evidence="13" id="KW-1185">Reference proteome</keyword>
<protein>
    <recommendedName>
        <fullName evidence="11">C2H2-type domain-containing protein</fullName>
    </recommendedName>
</protein>
<dbReference type="PANTHER" id="PTHR47257">
    <property type="entry name" value="PH-RESPONSE TRANSCRIPTION FACTOR PACC/RIM101"/>
    <property type="match status" value="1"/>
</dbReference>
<dbReference type="GeneID" id="87822067"/>
<keyword evidence="4" id="KW-0677">Repeat</keyword>
<dbReference type="FunFam" id="3.30.160.60:FF:000458">
    <property type="entry name" value="pH-response transcription factor pacC/RIM101"/>
    <property type="match status" value="1"/>
</dbReference>
<feature type="compositionally biased region" description="Low complexity" evidence="10">
    <location>
        <begin position="501"/>
        <end position="534"/>
    </location>
</feature>
<dbReference type="InterPro" id="IPR036236">
    <property type="entry name" value="Znf_C2H2_sf"/>
</dbReference>
<dbReference type="InterPro" id="IPR013087">
    <property type="entry name" value="Znf_C2H2_type"/>
</dbReference>
<evidence type="ECO:0000256" key="8">
    <source>
        <dbReference type="ARBA" id="ARBA00038089"/>
    </source>
</evidence>
<feature type="region of interest" description="Disordered" evidence="10">
    <location>
        <begin position="571"/>
        <end position="637"/>
    </location>
</feature>
<evidence type="ECO:0000259" key="11">
    <source>
        <dbReference type="PROSITE" id="PS50157"/>
    </source>
</evidence>
<feature type="compositionally biased region" description="Low complexity" evidence="10">
    <location>
        <begin position="11"/>
        <end position="38"/>
    </location>
</feature>